<sequence length="366" mass="39908">MKAALIVTNLRGGGAEKALIQTADLLHRAGHEATLILLEDLRQHAVPDGLPVIALGEPGKVCSKGWLGRRWLAWRLKRRMASLARDCPFDLILSTLPFADEVCRLARLPNHWMRVANTLSREIEALGRSNPAKAARRLNRYRTLYDGQRLIAVSSGVADDLTGKLAIQPRALRVVRNPFDLEGIPSRARASVAGLPTEPYAIHVGRSASQKRHDLLLDAWSRIREPRLLVLLTDPDPGLHRLIEARGLTERVRIAGFQVNPYPWIAGARLLILCSDHEGMPNVLIEALACGTPVVSTDCPSGPRELLEADLPEALVAMGDVEALTGGIERMLARPDAARRVDLSGYAPEVALGALEGLSLDPARGH</sequence>
<dbReference type="SUPFAM" id="SSF53756">
    <property type="entry name" value="UDP-Glycosyltransferase/glycogen phosphorylase"/>
    <property type="match status" value="1"/>
</dbReference>
<name>A0ABQ0CBH1_9PROT</name>
<dbReference type="PANTHER" id="PTHR12526:SF638">
    <property type="entry name" value="SPORE COAT PROTEIN SA"/>
    <property type="match status" value="1"/>
</dbReference>
<dbReference type="InterPro" id="IPR028098">
    <property type="entry name" value="Glyco_trans_4-like_N"/>
</dbReference>
<proteinExistence type="predicted"/>
<reference evidence="2 3" key="1">
    <citation type="submission" date="2024-05" db="EMBL/GenBank/DDBJ databases">
        <authorList>
            <consortium name="Candidatus Magnetaquicoccaceae bacterium FCR-1 genome sequencing consortium"/>
            <person name="Shimoshige H."/>
            <person name="Shimamura S."/>
            <person name="Taoka A."/>
            <person name="Kobayashi H."/>
            <person name="Maekawa T."/>
        </authorList>
    </citation>
    <scope>NUCLEOTIDE SEQUENCE [LARGE SCALE GENOMIC DNA]</scope>
    <source>
        <strain evidence="2 3">FCR-1</strain>
    </source>
</reference>
<keyword evidence="3" id="KW-1185">Reference proteome</keyword>
<keyword evidence="2" id="KW-0328">Glycosyltransferase</keyword>
<dbReference type="Proteomes" id="UP001628193">
    <property type="component" value="Unassembled WGS sequence"/>
</dbReference>
<comment type="caution">
    <text evidence="2">The sequence shown here is derived from an EMBL/GenBank/DDBJ whole genome shotgun (WGS) entry which is preliminary data.</text>
</comment>
<dbReference type="RefSeq" id="WP_420905914.1">
    <property type="nucleotide sequence ID" value="NZ_BAAFGK010000004.1"/>
</dbReference>
<organism evidence="2 3">
    <name type="scientific">Candidatus Magnetaquiglobus chichijimensis</name>
    <dbReference type="NCBI Taxonomy" id="3141448"/>
    <lineage>
        <taxon>Bacteria</taxon>
        <taxon>Pseudomonadati</taxon>
        <taxon>Pseudomonadota</taxon>
        <taxon>Magnetococcia</taxon>
        <taxon>Magnetococcales</taxon>
        <taxon>Candidatus Magnetaquicoccaceae</taxon>
        <taxon>Candidatus Magnetaquiglobus</taxon>
    </lineage>
</organism>
<keyword evidence="2" id="KW-0808">Transferase</keyword>
<feature type="domain" description="Glycosyltransferase subfamily 4-like N-terminal" evidence="1">
    <location>
        <begin position="13"/>
        <end position="182"/>
    </location>
</feature>
<evidence type="ECO:0000259" key="1">
    <source>
        <dbReference type="Pfam" id="PF13439"/>
    </source>
</evidence>
<dbReference type="EC" id="2.4.1.291" evidence="2"/>
<dbReference type="Gene3D" id="3.40.50.2000">
    <property type="entry name" value="Glycogen Phosphorylase B"/>
    <property type="match status" value="2"/>
</dbReference>
<accession>A0ABQ0CBH1</accession>
<evidence type="ECO:0000313" key="3">
    <source>
        <dbReference type="Proteomes" id="UP001628193"/>
    </source>
</evidence>
<protein>
    <submittedName>
        <fullName evidence="2">N-acetylgalactosamine-N, N'-diacetylbacillosaminyl-diphospho-undecaprenol4-alpha-N-acetylgalactosaminyltransferase</fullName>
        <ecNumber evidence="2">2.4.1.291</ecNumber>
    </submittedName>
</protein>
<dbReference type="Pfam" id="PF13439">
    <property type="entry name" value="Glyco_transf_4"/>
    <property type="match status" value="1"/>
</dbReference>
<dbReference type="EMBL" id="BAAFGK010000004">
    <property type="protein sequence ID" value="GAB0058234.1"/>
    <property type="molecule type" value="Genomic_DNA"/>
</dbReference>
<dbReference type="PANTHER" id="PTHR12526">
    <property type="entry name" value="GLYCOSYLTRANSFERASE"/>
    <property type="match status" value="1"/>
</dbReference>
<reference evidence="2 3" key="2">
    <citation type="submission" date="2024-09" db="EMBL/GenBank/DDBJ databases">
        <title>Draft genome sequence of Candidatus Magnetaquicoccaceae bacterium FCR-1.</title>
        <authorList>
            <person name="Shimoshige H."/>
            <person name="Shimamura S."/>
            <person name="Taoka A."/>
            <person name="Kobayashi H."/>
            <person name="Maekawa T."/>
        </authorList>
    </citation>
    <scope>NUCLEOTIDE SEQUENCE [LARGE SCALE GENOMIC DNA]</scope>
    <source>
        <strain evidence="2 3">FCR-1</strain>
    </source>
</reference>
<gene>
    <name evidence="2" type="primary">pglJ</name>
    <name evidence="2" type="ORF">SIID45300_02580</name>
</gene>
<dbReference type="GO" id="GO:0016757">
    <property type="term" value="F:glycosyltransferase activity"/>
    <property type="evidence" value="ECO:0007669"/>
    <property type="project" value="UniProtKB-KW"/>
</dbReference>
<dbReference type="Pfam" id="PF13692">
    <property type="entry name" value="Glyco_trans_1_4"/>
    <property type="match status" value="1"/>
</dbReference>
<evidence type="ECO:0000313" key="2">
    <source>
        <dbReference type="EMBL" id="GAB0058234.1"/>
    </source>
</evidence>
<dbReference type="CDD" id="cd03811">
    <property type="entry name" value="GT4_GT28_WabH-like"/>
    <property type="match status" value="1"/>
</dbReference>